<keyword evidence="3" id="KW-1185">Reference proteome</keyword>
<sequence length="231" mass="25513">MAGRKRKAEAARAAEEEADRALYGAFRGAANSLSQLYALAGAHQRLSFHAGERHALEKLYQWMVRQHEIGLRLTVSDIASHIQHEIEYGGDNALTSPRSQQAFQNLQAPMHIPNTSTQQPPSCSITPSNPSKDSMIFSKALSSPVRQNLQLYHVQQGGDTGCFADGIFCSGNRDSDPAASNDSSGFHGPLRPYETAKGADPAEHWLGQGFHQSDQKCREYFFERREAELNV</sequence>
<dbReference type="EnsemblPlants" id="OMERI08G11790.1">
    <property type="protein sequence ID" value="OMERI08G11790.1"/>
    <property type="gene ID" value="OMERI08G11790"/>
</dbReference>
<feature type="region of interest" description="Disordered" evidence="1">
    <location>
        <begin position="175"/>
        <end position="197"/>
    </location>
</feature>
<reference evidence="2" key="2">
    <citation type="submission" date="2018-05" db="EMBL/GenBank/DDBJ databases">
        <title>OmerRS3 (Oryza meridionalis Reference Sequence Version 3).</title>
        <authorList>
            <person name="Zhang J."/>
            <person name="Kudrna D."/>
            <person name="Lee S."/>
            <person name="Talag J."/>
            <person name="Welchert J."/>
            <person name="Wing R.A."/>
        </authorList>
    </citation>
    <scope>NUCLEOTIDE SEQUENCE [LARGE SCALE GENOMIC DNA]</scope>
    <source>
        <strain evidence="2">cv. OR44</strain>
    </source>
</reference>
<dbReference type="PANTHER" id="PTHR33675">
    <property type="entry name" value="NUCLEAR RECEPTOR FAMILY 2 GROUP C PROTEIN"/>
    <property type="match status" value="1"/>
</dbReference>
<dbReference type="Gramene" id="OMERI08G11790.1">
    <property type="protein sequence ID" value="OMERI08G11790.1"/>
    <property type="gene ID" value="OMERI08G11790"/>
</dbReference>
<name>A0A0E0ELB7_9ORYZ</name>
<dbReference type="Proteomes" id="UP000008021">
    <property type="component" value="Chromosome 8"/>
</dbReference>
<evidence type="ECO:0008006" key="4">
    <source>
        <dbReference type="Google" id="ProtNLM"/>
    </source>
</evidence>
<reference evidence="2" key="1">
    <citation type="submission" date="2015-04" db="UniProtKB">
        <authorList>
            <consortium name="EnsemblPlants"/>
        </authorList>
    </citation>
    <scope>IDENTIFICATION</scope>
</reference>
<evidence type="ECO:0000313" key="2">
    <source>
        <dbReference type="EnsemblPlants" id="OMERI08G11790.1"/>
    </source>
</evidence>
<protein>
    <recommendedName>
        <fullName evidence="4">Holocarboxylase synthetase</fullName>
    </recommendedName>
</protein>
<proteinExistence type="predicted"/>
<evidence type="ECO:0000313" key="3">
    <source>
        <dbReference type="Proteomes" id="UP000008021"/>
    </source>
</evidence>
<dbReference type="PANTHER" id="PTHR33675:SF5">
    <property type="entry name" value="OS09G0360400 PROTEIN"/>
    <property type="match status" value="1"/>
</dbReference>
<organism evidence="2">
    <name type="scientific">Oryza meridionalis</name>
    <dbReference type="NCBI Taxonomy" id="40149"/>
    <lineage>
        <taxon>Eukaryota</taxon>
        <taxon>Viridiplantae</taxon>
        <taxon>Streptophyta</taxon>
        <taxon>Embryophyta</taxon>
        <taxon>Tracheophyta</taxon>
        <taxon>Spermatophyta</taxon>
        <taxon>Magnoliopsida</taxon>
        <taxon>Liliopsida</taxon>
        <taxon>Poales</taxon>
        <taxon>Poaceae</taxon>
        <taxon>BOP clade</taxon>
        <taxon>Oryzoideae</taxon>
        <taxon>Oryzeae</taxon>
        <taxon>Oryzinae</taxon>
        <taxon>Oryza</taxon>
    </lineage>
</organism>
<dbReference type="AlphaFoldDB" id="A0A0E0ELB7"/>
<accession>A0A0E0ELB7</accession>
<evidence type="ECO:0000256" key="1">
    <source>
        <dbReference type="SAM" id="MobiDB-lite"/>
    </source>
</evidence>
<dbReference type="STRING" id="40149.A0A0E0ELB7"/>